<comment type="cofactor">
    <cofactor evidence="2">
        <name>Mg(2+)</name>
        <dbReference type="ChEBI" id="CHEBI:18420"/>
    </cofactor>
</comment>
<evidence type="ECO:0000256" key="6">
    <source>
        <dbReference type="ARBA" id="ARBA00022801"/>
    </source>
</evidence>
<feature type="compositionally biased region" description="Polar residues" evidence="10">
    <location>
        <begin position="29"/>
        <end position="48"/>
    </location>
</feature>
<comment type="cofactor">
    <cofactor evidence="1">
        <name>Mn(2+)</name>
        <dbReference type="ChEBI" id="CHEBI:29035"/>
    </cofactor>
</comment>
<dbReference type="InterPro" id="IPR015655">
    <property type="entry name" value="PP2C"/>
</dbReference>
<evidence type="ECO:0000256" key="5">
    <source>
        <dbReference type="ARBA" id="ARBA00022723"/>
    </source>
</evidence>
<dbReference type="GeneID" id="68109458"/>
<feature type="compositionally biased region" description="Polar residues" evidence="10">
    <location>
        <begin position="135"/>
        <end position="144"/>
    </location>
</feature>
<gene>
    <name evidence="12" type="ORF">FDP41_002240</name>
</gene>
<evidence type="ECO:0000256" key="8">
    <source>
        <dbReference type="ARBA" id="ARBA00023211"/>
    </source>
</evidence>
<feature type="region of interest" description="Disordered" evidence="10">
    <location>
        <begin position="1"/>
        <end position="88"/>
    </location>
</feature>
<evidence type="ECO:0000313" key="13">
    <source>
        <dbReference type="Proteomes" id="UP000444721"/>
    </source>
</evidence>
<feature type="region of interest" description="Disordered" evidence="10">
    <location>
        <begin position="720"/>
        <end position="783"/>
    </location>
</feature>
<dbReference type="SMART" id="SM00332">
    <property type="entry name" value="PP2Cc"/>
    <property type="match status" value="1"/>
</dbReference>
<name>A0A6A5BXV0_NAEFO</name>
<feature type="compositionally biased region" description="Low complexity" evidence="10">
    <location>
        <begin position="146"/>
        <end position="173"/>
    </location>
</feature>
<dbReference type="EMBL" id="VFQX01000029">
    <property type="protein sequence ID" value="KAF0978420.1"/>
    <property type="molecule type" value="Genomic_DNA"/>
</dbReference>
<dbReference type="VEuPathDB" id="AmoebaDB:NF0105270"/>
<dbReference type="OMA" id="SRAFMIH"/>
<evidence type="ECO:0000256" key="2">
    <source>
        <dbReference type="ARBA" id="ARBA00001946"/>
    </source>
</evidence>
<dbReference type="SUPFAM" id="SSF81606">
    <property type="entry name" value="PP2C-like"/>
    <property type="match status" value="1"/>
</dbReference>
<feature type="region of interest" description="Disordered" evidence="10">
    <location>
        <begin position="410"/>
        <end position="450"/>
    </location>
</feature>
<keyword evidence="7 9" id="KW-0904">Protein phosphatase</keyword>
<dbReference type="VEuPathDB" id="AmoebaDB:NfTy_043140"/>
<feature type="region of interest" description="Disordered" evidence="10">
    <location>
        <begin position="101"/>
        <end position="218"/>
    </location>
</feature>
<reference evidence="12 13" key="1">
    <citation type="journal article" date="2019" name="Sci. Rep.">
        <title>Nanopore sequencing improves the draft genome of the human pathogenic amoeba Naegleria fowleri.</title>
        <authorList>
            <person name="Liechti N."/>
            <person name="Schurch N."/>
            <person name="Bruggmann R."/>
            <person name="Wittwer M."/>
        </authorList>
    </citation>
    <scope>NUCLEOTIDE SEQUENCE [LARGE SCALE GENOMIC DNA]</scope>
    <source>
        <strain evidence="12 13">ATCC 30894</strain>
    </source>
</reference>
<dbReference type="EC" id="3.1.3.16" evidence="4"/>
<feature type="region of interest" description="Disordered" evidence="10">
    <location>
        <begin position="524"/>
        <end position="546"/>
    </location>
</feature>
<sequence>MAPNNNTNPSNTNTTQTPPVPMPPPPNLMSGQITSSLKSGTASIILNKTNTPQSQPPTQPIQLGQGIGSNTINSASSSTSSDPGESSSFVKNIMHRVPIFHSRTKSFGGTTTTSSSLGTISTPQSARGSLKLDQPTLTISSASPPTKETNTKTNNNTNLSVSTISASPTTTSSNNPQEKSSSTSSNGSDLGPSLVKSISSPSLKPLAPSLSNSTSTPNISSIDANGSSANYAQHSHSNNKHLAFTFTNFSNVPSVLMNHIVVHEKSQQEKSSCNSGNNKSKDDLSTSTIVSEKSSTSISSGLSRSSSESTSLTSASSSSLSSSAAIFTNTTTNNATVTSSSTTTSQTNENTVPSSSSTTRDYSSTTVNTTLPPTGFLEFKTRCVSFPCYEGSPLQQIGFLPSANQIQNGAQISHSSSNPSLTHSNSGTQLNTLATGTPTGMTRSKSRDSGISASLADVNKNNMFWKNAPYDPHYVYKYNVAEVMTYISNCNNSGITNAANANTLLYHDIVIYYKDKYRNAMTVDAKTQGDSKSQTPQKSSSSKTSSFPNSVFIKDLSMNGLIFHGTRIHTRHQKYDPVNVLTHLNYYLQLYNLKVQKNFSLFYNVYRLHYDPKTGSVSNASSSTSTSTPSNNEIEEITLIAYPFVEYPFIDSNDEKYTDKVNSLPPRHATNVVAESLFHFIYLESKGTFVFEANEIYCYGSYLFGKFDCRIFDNGGIPIPQKNKGKTSPSEDPLASPQSKKIEPNSSGSNSSNSSTNSSSSSSSNTTNNSTPSGTGGSNSSSTGNFSEYLEVKRFFSRHQCNDVCKELNLLKHPAQMDYYRQVEQSIFKFLNHHVVSTQQSFSNIEVNDSPSSIIPFVWRDPFNNNFHKPKPSLVSQNSIGSNLSVAISDTMNTTTTSNNNNMGFDFNKKQLPLTITYFQEQGKRNYMEDRIFFVNKSFDIFHNQRAAVLCVFDGHGGYECADFLHQNFIYHLECYQSLVFNIHEPIFSRRDLLEYAFVKIDEQYREKVVELNRSSASIKKNVPSPRTTSGITASAGSTGCTVFITASEEEHNTYYITCANVGDSRAFMIHQSKIIPLSSDHKPFYEQERKRIEMFGSRVENNRVCGLAVSRTFGDYYAKNNLDPTNPNAGINVGFTQPINLNANLRKQAVVALPEVVKHKIHLEKPKKVVEKRRDEKDGKEVMTSTVTLSLPTLIVVASDGLFDVMSNSDVADYIYKQYYHHRVKDFGIIAKNLVNFCIYNRNSTDNVSVIISSLHYTPEH</sequence>
<keyword evidence="8" id="KW-0464">Manganese</keyword>
<feature type="region of interest" description="Disordered" evidence="10">
    <location>
        <begin position="266"/>
        <end position="316"/>
    </location>
</feature>
<dbReference type="InterPro" id="IPR036457">
    <property type="entry name" value="PPM-type-like_dom_sf"/>
</dbReference>
<dbReference type="GO" id="GO:0004722">
    <property type="term" value="F:protein serine/threonine phosphatase activity"/>
    <property type="evidence" value="ECO:0007669"/>
    <property type="project" value="UniProtKB-EC"/>
</dbReference>
<dbReference type="PROSITE" id="PS01032">
    <property type="entry name" value="PPM_1"/>
    <property type="match status" value="1"/>
</dbReference>
<dbReference type="VEuPathDB" id="AmoebaDB:FDP41_002240"/>
<accession>A0A6A5BXV0</accession>
<feature type="compositionally biased region" description="Low complexity" evidence="10">
    <location>
        <begin position="285"/>
        <end position="316"/>
    </location>
</feature>
<dbReference type="AlphaFoldDB" id="A0A6A5BXV0"/>
<evidence type="ECO:0000256" key="4">
    <source>
        <dbReference type="ARBA" id="ARBA00013081"/>
    </source>
</evidence>
<evidence type="ECO:0000256" key="1">
    <source>
        <dbReference type="ARBA" id="ARBA00001936"/>
    </source>
</evidence>
<feature type="compositionally biased region" description="Low complexity" evidence="10">
    <location>
        <begin position="105"/>
        <end position="122"/>
    </location>
</feature>
<keyword evidence="6 9" id="KW-0378">Hydrolase</keyword>
<organism evidence="12 13">
    <name type="scientific">Naegleria fowleri</name>
    <name type="common">Brain eating amoeba</name>
    <dbReference type="NCBI Taxonomy" id="5763"/>
    <lineage>
        <taxon>Eukaryota</taxon>
        <taxon>Discoba</taxon>
        <taxon>Heterolobosea</taxon>
        <taxon>Tetramitia</taxon>
        <taxon>Eutetramitia</taxon>
        <taxon>Vahlkampfiidae</taxon>
        <taxon>Naegleria</taxon>
    </lineage>
</organism>
<evidence type="ECO:0000256" key="10">
    <source>
        <dbReference type="SAM" id="MobiDB-lite"/>
    </source>
</evidence>
<feature type="compositionally biased region" description="Low complexity" evidence="10">
    <location>
        <begin position="413"/>
        <end position="426"/>
    </location>
</feature>
<dbReference type="Pfam" id="PF00481">
    <property type="entry name" value="PP2C"/>
    <property type="match status" value="2"/>
</dbReference>
<evidence type="ECO:0000256" key="7">
    <source>
        <dbReference type="ARBA" id="ARBA00022912"/>
    </source>
</evidence>
<feature type="compositionally biased region" description="Pro residues" evidence="10">
    <location>
        <begin position="18"/>
        <end position="27"/>
    </location>
</feature>
<feature type="compositionally biased region" description="Low complexity" evidence="10">
    <location>
        <begin position="745"/>
        <end position="783"/>
    </location>
</feature>
<evidence type="ECO:0000256" key="3">
    <source>
        <dbReference type="ARBA" id="ARBA00006702"/>
    </source>
</evidence>
<feature type="compositionally biased region" description="Low complexity" evidence="10">
    <location>
        <begin position="531"/>
        <end position="546"/>
    </location>
</feature>
<feature type="region of interest" description="Disordered" evidence="10">
    <location>
        <begin position="334"/>
        <end position="371"/>
    </location>
</feature>
<dbReference type="Proteomes" id="UP000444721">
    <property type="component" value="Unassembled WGS sequence"/>
</dbReference>
<proteinExistence type="inferred from homology"/>
<comment type="similarity">
    <text evidence="3 9">Belongs to the PP2C family.</text>
</comment>
<feature type="compositionally biased region" description="Low complexity" evidence="10">
    <location>
        <begin position="334"/>
        <end position="366"/>
    </location>
</feature>
<protein>
    <recommendedName>
        <fullName evidence="4">protein-serine/threonine phosphatase</fullName>
        <ecNumber evidence="4">3.1.3.16</ecNumber>
    </recommendedName>
</protein>
<feature type="compositionally biased region" description="Polar residues" evidence="10">
    <location>
        <begin position="427"/>
        <end position="443"/>
    </location>
</feature>
<keyword evidence="13" id="KW-1185">Reference proteome</keyword>
<dbReference type="OrthoDB" id="10264738at2759"/>
<dbReference type="PROSITE" id="PS51746">
    <property type="entry name" value="PPM_2"/>
    <property type="match status" value="1"/>
</dbReference>
<dbReference type="RefSeq" id="XP_044563133.1">
    <property type="nucleotide sequence ID" value="XM_044705413.1"/>
</dbReference>
<feature type="compositionally biased region" description="Low complexity" evidence="10">
    <location>
        <begin position="1"/>
        <end position="17"/>
    </location>
</feature>
<keyword evidence="5" id="KW-0479">Metal-binding</keyword>
<dbReference type="Gene3D" id="3.60.40.10">
    <property type="entry name" value="PPM-type phosphatase domain"/>
    <property type="match status" value="1"/>
</dbReference>
<feature type="domain" description="PPM-type phosphatase" evidence="11">
    <location>
        <begin position="915"/>
        <end position="1256"/>
    </location>
</feature>
<dbReference type="GO" id="GO:0046872">
    <property type="term" value="F:metal ion binding"/>
    <property type="evidence" value="ECO:0007669"/>
    <property type="project" value="UniProtKB-KW"/>
</dbReference>
<dbReference type="InterPro" id="IPR001932">
    <property type="entry name" value="PPM-type_phosphatase-like_dom"/>
</dbReference>
<evidence type="ECO:0000259" key="11">
    <source>
        <dbReference type="PROSITE" id="PS51746"/>
    </source>
</evidence>
<dbReference type="PANTHER" id="PTHR13832:SF565">
    <property type="entry name" value="AT28366P-RELATED"/>
    <property type="match status" value="1"/>
</dbReference>
<comment type="caution">
    <text evidence="12">The sequence shown here is derived from an EMBL/GenBank/DDBJ whole genome shotgun (WGS) entry which is preliminary data.</text>
</comment>
<dbReference type="InterPro" id="IPR000222">
    <property type="entry name" value="PP2C_BS"/>
</dbReference>
<evidence type="ECO:0000256" key="9">
    <source>
        <dbReference type="RuleBase" id="RU003465"/>
    </source>
</evidence>
<dbReference type="PANTHER" id="PTHR13832">
    <property type="entry name" value="PROTEIN PHOSPHATASE 2C"/>
    <property type="match status" value="1"/>
</dbReference>
<feature type="compositionally biased region" description="Low complexity" evidence="10">
    <location>
        <begin position="68"/>
        <end position="88"/>
    </location>
</feature>
<feature type="compositionally biased region" description="Low complexity" evidence="10">
    <location>
        <begin position="180"/>
        <end position="218"/>
    </location>
</feature>
<evidence type="ECO:0000313" key="12">
    <source>
        <dbReference type="EMBL" id="KAF0978420.1"/>
    </source>
</evidence>
<dbReference type="CDD" id="cd00143">
    <property type="entry name" value="PP2Cc"/>
    <property type="match status" value="1"/>
</dbReference>